<reference evidence="1 2" key="1">
    <citation type="submission" date="2024-01" db="EMBL/GenBank/DDBJ databases">
        <authorList>
            <person name="Waweru B."/>
        </authorList>
    </citation>
    <scope>NUCLEOTIDE SEQUENCE [LARGE SCALE GENOMIC DNA]</scope>
</reference>
<evidence type="ECO:0000313" key="1">
    <source>
        <dbReference type="EMBL" id="CAK7338182.1"/>
    </source>
</evidence>
<protein>
    <submittedName>
        <fullName evidence="1">Uncharacterized protein</fullName>
    </submittedName>
</protein>
<name>A0AAV1RPJ0_9ROSI</name>
<proteinExistence type="predicted"/>
<accession>A0AAV1RPJ0</accession>
<sequence length="133" mass="14472">MKTKKSRSSILDVALESAEKNLDASRWGRVGFGSKVIVLFGGAWIMGERSTRVVMGAGLVVLKSNDNEEWRRKGVMTLLGLGCSGYGSGAKEWESMAFSDGHPVANVGERLWVCGCGSCDEVLQRVEMTVERL</sequence>
<comment type="caution">
    <text evidence="1">The sequence shown here is derived from an EMBL/GenBank/DDBJ whole genome shotgun (WGS) entry which is preliminary data.</text>
</comment>
<keyword evidence="2" id="KW-1185">Reference proteome</keyword>
<gene>
    <name evidence="1" type="ORF">DCAF_LOCUS13225</name>
</gene>
<dbReference type="EMBL" id="CAWUPB010001111">
    <property type="protein sequence ID" value="CAK7338182.1"/>
    <property type="molecule type" value="Genomic_DNA"/>
</dbReference>
<dbReference type="AlphaFoldDB" id="A0AAV1RPJ0"/>
<organism evidence="1 2">
    <name type="scientific">Dovyalis caffra</name>
    <dbReference type="NCBI Taxonomy" id="77055"/>
    <lineage>
        <taxon>Eukaryota</taxon>
        <taxon>Viridiplantae</taxon>
        <taxon>Streptophyta</taxon>
        <taxon>Embryophyta</taxon>
        <taxon>Tracheophyta</taxon>
        <taxon>Spermatophyta</taxon>
        <taxon>Magnoliopsida</taxon>
        <taxon>eudicotyledons</taxon>
        <taxon>Gunneridae</taxon>
        <taxon>Pentapetalae</taxon>
        <taxon>rosids</taxon>
        <taxon>fabids</taxon>
        <taxon>Malpighiales</taxon>
        <taxon>Salicaceae</taxon>
        <taxon>Flacourtieae</taxon>
        <taxon>Dovyalis</taxon>
    </lineage>
</organism>
<evidence type="ECO:0000313" key="2">
    <source>
        <dbReference type="Proteomes" id="UP001314170"/>
    </source>
</evidence>
<dbReference type="Proteomes" id="UP001314170">
    <property type="component" value="Unassembled WGS sequence"/>
</dbReference>